<dbReference type="InterPro" id="IPR035892">
    <property type="entry name" value="C2_domain_sf"/>
</dbReference>
<dbReference type="EMBL" id="OX395138">
    <property type="protein sequence ID" value="CAI5791050.1"/>
    <property type="molecule type" value="Genomic_DNA"/>
</dbReference>
<dbReference type="Pfam" id="PF01823">
    <property type="entry name" value="MACPF"/>
    <property type="match status" value="1"/>
</dbReference>
<protein>
    <submittedName>
        <fullName evidence="11">Perforinperforin-1-like</fullName>
    </submittedName>
</protein>
<dbReference type="GO" id="GO:0005579">
    <property type="term" value="C:membrane attack complex"/>
    <property type="evidence" value="ECO:0007669"/>
    <property type="project" value="InterPro"/>
</dbReference>
<comment type="similarity">
    <text evidence="3">Belongs to the complement C6/C7/C8/C9 family.</text>
</comment>
<dbReference type="AlphaFoldDB" id="A0AA35PM81"/>
<dbReference type="PANTHER" id="PTHR46096:SF3">
    <property type="entry name" value="PERFORIN-1"/>
    <property type="match status" value="1"/>
</dbReference>
<evidence type="ECO:0000256" key="5">
    <source>
        <dbReference type="ARBA" id="ARBA00022729"/>
    </source>
</evidence>
<dbReference type="PROSITE" id="PS51412">
    <property type="entry name" value="MACPF_2"/>
    <property type="match status" value="1"/>
</dbReference>
<organism evidence="11 12">
    <name type="scientific">Podarcis lilfordi</name>
    <name type="common">Lilford's wall lizard</name>
    <dbReference type="NCBI Taxonomy" id="74358"/>
    <lineage>
        <taxon>Eukaryota</taxon>
        <taxon>Metazoa</taxon>
        <taxon>Chordata</taxon>
        <taxon>Craniata</taxon>
        <taxon>Vertebrata</taxon>
        <taxon>Euteleostomi</taxon>
        <taxon>Lepidosauria</taxon>
        <taxon>Squamata</taxon>
        <taxon>Bifurcata</taxon>
        <taxon>Unidentata</taxon>
        <taxon>Episquamata</taxon>
        <taxon>Laterata</taxon>
        <taxon>Lacertibaenia</taxon>
        <taxon>Lacertidae</taxon>
        <taxon>Podarcis</taxon>
    </lineage>
</organism>
<evidence type="ECO:0000256" key="6">
    <source>
        <dbReference type="ARBA" id="ARBA00022852"/>
    </source>
</evidence>
<dbReference type="GO" id="GO:0001913">
    <property type="term" value="P:T cell mediated cytotoxicity"/>
    <property type="evidence" value="ECO:0007669"/>
    <property type="project" value="TreeGrafter"/>
</dbReference>
<dbReference type="SUPFAM" id="SSF49562">
    <property type="entry name" value="C2 domain (Calcium/lipid-binding domain, CaLB)"/>
    <property type="match status" value="1"/>
</dbReference>
<evidence type="ECO:0000256" key="1">
    <source>
        <dbReference type="ARBA" id="ARBA00004370"/>
    </source>
</evidence>
<dbReference type="GO" id="GO:0031640">
    <property type="term" value="P:killing of cells of another organism"/>
    <property type="evidence" value="ECO:0007669"/>
    <property type="project" value="UniProtKB-KW"/>
</dbReference>
<dbReference type="SMART" id="SM00457">
    <property type="entry name" value="MACPF"/>
    <property type="match status" value="1"/>
</dbReference>
<dbReference type="Proteomes" id="UP001178461">
    <property type="component" value="Chromosome 13"/>
</dbReference>
<dbReference type="PANTHER" id="PTHR46096">
    <property type="entry name" value="PERFORIN-1"/>
    <property type="match status" value="1"/>
</dbReference>
<reference evidence="11" key="1">
    <citation type="submission" date="2022-12" db="EMBL/GenBank/DDBJ databases">
        <authorList>
            <person name="Alioto T."/>
            <person name="Alioto T."/>
            <person name="Gomez Garrido J."/>
        </authorList>
    </citation>
    <scope>NUCLEOTIDE SEQUENCE</scope>
</reference>
<proteinExistence type="inferred from homology"/>
<dbReference type="InterPro" id="IPR000008">
    <property type="entry name" value="C2_dom"/>
</dbReference>
<dbReference type="GO" id="GO:0051607">
    <property type="term" value="P:defense response to virus"/>
    <property type="evidence" value="ECO:0007669"/>
    <property type="project" value="TreeGrafter"/>
</dbReference>
<dbReference type="PROSITE" id="PS50004">
    <property type="entry name" value="C2"/>
    <property type="match status" value="1"/>
</dbReference>
<keyword evidence="6" id="KW-0204">Cytolysis</keyword>
<dbReference type="InterPro" id="IPR001862">
    <property type="entry name" value="MAC_perforin"/>
</dbReference>
<dbReference type="GO" id="GO:0001771">
    <property type="term" value="P:immunological synapse formation"/>
    <property type="evidence" value="ECO:0007669"/>
    <property type="project" value="TreeGrafter"/>
</dbReference>
<dbReference type="SMART" id="SM00239">
    <property type="entry name" value="C2"/>
    <property type="match status" value="1"/>
</dbReference>
<evidence type="ECO:0000259" key="9">
    <source>
        <dbReference type="PROSITE" id="PS50004"/>
    </source>
</evidence>
<evidence type="ECO:0000256" key="2">
    <source>
        <dbReference type="ARBA" id="ARBA00004613"/>
    </source>
</evidence>
<keyword evidence="8" id="KW-1015">Disulfide bond</keyword>
<dbReference type="Pfam" id="PF00168">
    <property type="entry name" value="C2"/>
    <property type="match status" value="1"/>
</dbReference>
<dbReference type="PROSITE" id="PS00279">
    <property type="entry name" value="MACPF_1"/>
    <property type="match status" value="1"/>
</dbReference>
<feature type="domain" description="C2" evidence="9">
    <location>
        <begin position="411"/>
        <end position="529"/>
    </location>
</feature>
<evidence type="ECO:0000259" key="10">
    <source>
        <dbReference type="PROSITE" id="PS51412"/>
    </source>
</evidence>
<keyword evidence="7" id="KW-0472">Membrane</keyword>
<dbReference type="PRINTS" id="PR00764">
    <property type="entry name" value="COMPLEMENTC9"/>
</dbReference>
<gene>
    <name evidence="11" type="ORF">PODLI_1B022586</name>
</gene>
<dbReference type="Gene3D" id="2.60.40.150">
    <property type="entry name" value="C2 domain"/>
    <property type="match status" value="1"/>
</dbReference>
<evidence type="ECO:0000256" key="8">
    <source>
        <dbReference type="ARBA" id="ARBA00023157"/>
    </source>
</evidence>
<dbReference type="InterPro" id="IPR020864">
    <property type="entry name" value="MACPF"/>
</dbReference>
<dbReference type="InterPro" id="IPR052784">
    <property type="entry name" value="Perforin-1_pore-forming"/>
</dbReference>
<dbReference type="GO" id="GO:0005576">
    <property type="term" value="C:extracellular region"/>
    <property type="evidence" value="ECO:0007669"/>
    <property type="project" value="UniProtKB-SubCell"/>
</dbReference>
<evidence type="ECO:0000256" key="4">
    <source>
        <dbReference type="ARBA" id="ARBA00022525"/>
    </source>
</evidence>
<evidence type="ECO:0000256" key="7">
    <source>
        <dbReference type="ARBA" id="ARBA00023136"/>
    </source>
</evidence>
<keyword evidence="12" id="KW-1185">Reference proteome</keyword>
<comment type="subcellular location">
    <subcellularLocation>
        <location evidence="1">Membrane</location>
    </subcellularLocation>
    <subcellularLocation>
        <location evidence="2">Secreted</location>
    </subcellularLocation>
</comment>
<keyword evidence="5" id="KW-0732">Signal</keyword>
<evidence type="ECO:0000313" key="11">
    <source>
        <dbReference type="EMBL" id="CAI5791050.1"/>
    </source>
</evidence>
<evidence type="ECO:0000313" key="12">
    <source>
        <dbReference type="Proteomes" id="UP001178461"/>
    </source>
</evidence>
<dbReference type="GO" id="GO:0022829">
    <property type="term" value="F:wide pore channel activity"/>
    <property type="evidence" value="ECO:0007669"/>
    <property type="project" value="TreeGrafter"/>
</dbReference>
<sequence length="568" mass="63608">MRTQTPAPVEQHTDPPADTLTFLLLLKGVFPESGHAESEPCATEDECLEHKDFVPGHSLAGEGIDITTLEKKGAKVLDMNQWQRPDGSCTLCQNPLLEGKPLQRLPVAAVDWEAKTSCQRSVHSSVQESGISLVLAEGSDVKNDWKAGLEVEVKPQALARVALAGSHSKMAEFSREKSSQDKYSFASHEVSCSHYSFRLGHHLPQSSHFKYAVKTLPKKYQPDSRLEYRQLIQTYGTHFIQQIHLGGRVRDVTAVRVCEATLDGATTDEVKDCLSLEAAASLGKVKMDAAFQKCEELKKKRNFKGSFHQMYSERQTEIVGGNSQADVLFCDGQSTEPFKDWLESLKSIPGLISYSLMPIHTLVTKGDPKREGLRQAVSEYVRERALWRNCSQACPPGTRRSARDTCSCVCASDGTTNAMCCSRARGLGKLKVTIVRARNLWGDYWSRTDAFVKVFYNGREMRTPTIWNNDNPEWKVHLDVGNIQVLGETSKLRVQVWDEDNRWDDDLLGSCDEPLQAGKPQNKICYLNHGSLEFQYHLECGPFLGGPYCLDYVPQKPNYVGDLLQWNS</sequence>
<accession>A0AA35PM81</accession>
<name>A0AA35PM81_9SAUR</name>
<keyword evidence="4" id="KW-0964">Secreted</keyword>
<dbReference type="InterPro" id="IPR020863">
    <property type="entry name" value="MACPF_CS"/>
</dbReference>
<evidence type="ECO:0000256" key="3">
    <source>
        <dbReference type="ARBA" id="ARBA00009214"/>
    </source>
</evidence>
<feature type="domain" description="MACPF" evidence="10">
    <location>
        <begin position="43"/>
        <end position="388"/>
    </location>
</feature>